<accession>A0A1Y2IKX4</accession>
<evidence type="ECO:0000313" key="4">
    <source>
        <dbReference type="Proteomes" id="UP000193067"/>
    </source>
</evidence>
<organism evidence="3 4">
    <name type="scientific">Trametes coccinea (strain BRFM310)</name>
    <name type="common">Pycnoporus coccineus</name>
    <dbReference type="NCBI Taxonomy" id="1353009"/>
    <lineage>
        <taxon>Eukaryota</taxon>
        <taxon>Fungi</taxon>
        <taxon>Dikarya</taxon>
        <taxon>Basidiomycota</taxon>
        <taxon>Agaricomycotina</taxon>
        <taxon>Agaricomycetes</taxon>
        <taxon>Polyporales</taxon>
        <taxon>Polyporaceae</taxon>
        <taxon>Trametes</taxon>
    </lineage>
</organism>
<keyword evidence="2" id="KW-1133">Transmembrane helix</keyword>
<name>A0A1Y2IKX4_TRAC3</name>
<keyword evidence="4" id="KW-1185">Reference proteome</keyword>
<feature type="region of interest" description="Disordered" evidence="1">
    <location>
        <begin position="131"/>
        <end position="177"/>
    </location>
</feature>
<keyword evidence="2" id="KW-0812">Transmembrane</keyword>
<evidence type="ECO:0000256" key="1">
    <source>
        <dbReference type="SAM" id="MobiDB-lite"/>
    </source>
</evidence>
<gene>
    <name evidence="3" type="ORF">PYCCODRAFT_641242</name>
</gene>
<feature type="transmembrane region" description="Helical" evidence="2">
    <location>
        <begin position="72"/>
        <end position="92"/>
    </location>
</feature>
<evidence type="ECO:0000256" key="2">
    <source>
        <dbReference type="SAM" id="Phobius"/>
    </source>
</evidence>
<reference evidence="3 4" key="1">
    <citation type="journal article" date="2015" name="Biotechnol. Biofuels">
        <title>Enhanced degradation of softwood versus hardwood by the white-rot fungus Pycnoporus coccineus.</title>
        <authorList>
            <person name="Couturier M."/>
            <person name="Navarro D."/>
            <person name="Chevret D."/>
            <person name="Henrissat B."/>
            <person name="Piumi F."/>
            <person name="Ruiz-Duenas F.J."/>
            <person name="Martinez A.T."/>
            <person name="Grigoriev I.V."/>
            <person name="Riley R."/>
            <person name="Lipzen A."/>
            <person name="Berrin J.G."/>
            <person name="Master E.R."/>
            <person name="Rosso M.N."/>
        </authorList>
    </citation>
    <scope>NUCLEOTIDE SEQUENCE [LARGE SCALE GENOMIC DNA]</scope>
    <source>
        <strain evidence="3 4">BRFM310</strain>
    </source>
</reference>
<feature type="transmembrane region" description="Helical" evidence="2">
    <location>
        <begin position="98"/>
        <end position="118"/>
    </location>
</feature>
<dbReference type="Proteomes" id="UP000193067">
    <property type="component" value="Unassembled WGS sequence"/>
</dbReference>
<feature type="transmembrane region" description="Helical" evidence="2">
    <location>
        <begin position="30"/>
        <end position="51"/>
    </location>
</feature>
<dbReference type="EMBL" id="KZ084115">
    <property type="protein sequence ID" value="OSD00861.1"/>
    <property type="molecule type" value="Genomic_DNA"/>
</dbReference>
<proteinExistence type="predicted"/>
<dbReference type="OrthoDB" id="73901at2759"/>
<keyword evidence="2" id="KW-0472">Membrane</keyword>
<evidence type="ECO:0000313" key="3">
    <source>
        <dbReference type="EMBL" id="OSD00861.1"/>
    </source>
</evidence>
<evidence type="ECO:0008006" key="5">
    <source>
        <dbReference type="Google" id="ProtNLM"/>
    </source>
</evidence>
<dbReference type="AlphaFoldDB" id="A0A1Y2IKX4"/>
<protein>
    <recommendedName>
        <fullName evidence="5">Copper transporter</fullName>
    </recommendedName>
</protein>
<sequence length="235" mass="26707">MMDGGWEDHLHWSFLGEHVLVDGLHLDSGWSFFIASCLTACICFSERWLTYAISKHWNPFARNRRPSRMGQALWRACLYWLVTFDRLMYMLIGMTFSFGLIVVAVTCLAIGQFVIEFLDCAPEHNHHHDSENVKERLLSSSSEDSDDRFDLDSSSTYPPPPSRPRTITRPRSKSKPDSIFIHPNDSNLARADAAAAQLGLAGDTERVKANVYPAEEDPWEHGRGKEVARELLLGR</sequence>